<reference evidence="1 2" key="1">
    <citation type="submission" date="2017-05" db="EMBL/GenBank/DDBJ databases">
        <title>Genome of Chryseobacterium haifense.</title>
        <authorList>
            <person name="Newman J.D."/>
        </authorList>
    </citation>
    <scope>NUCLEOTIDE SEQUENCE [LARGE SCALE GENOMIC DNA]</scope>
    <source>
        <strain evidence="1 2">DSM 19056</strain>
    </source>
</reference>
<accession>A0A246B7E2</accession>
<organism evidence="1 2">
    <name type="scientific">Kaistella haifensis DSM 19056</name>
    <dbReference type="NCBI Taxonomy" id="1450526"/>
    <lineage>
        <taxon>Bacteria</taxon>
        <taxon>Pseudomonadati</taxon>
        <taxon>Bacteroidota</taxon>
        <taxon>Flavobacteriia</taxon>
        <taxon>Flavobacteriales</taxon>
        <taxon>Weeksellaceae</taxon>
        <taxon>Chryseobacterium group</taxon>
        <taxon>Kaistella</taxon>
    </lineage>
</organism>
<evidence type="ECO:0000313" key="1">
    <source>
        <dbReference type="EMBL" id="OWK97280.1"/>
    </source>
</evidence>
<sequence length="92" mass="11405">MNHLHQTNTAQLNEWIREMDLFFQQLTQSEFPLDVSQLYEEHEVCKLLRITPRTMLTYRKRNYFHYIKLEGRVYYLKPLLYIDLVKLSMNHR</sequence>
<evidence type="ECO:0000313" key="2">
    <source>
        <dbReference type="Proteomes" id="UP000197587"/>
    </source>
</evidence>
<proteinExistence type="predicted"/>
<protein>
    <recommendedName>
        <fullName evidence="3">DNA-binding protein</fullName>
    </recommendedName>
</protein>
<dbReference type="EMBL" id="JASZ02000033">
    <property type="protein sequence ID" value="OWK97280.1"/>
    <property type="molecule type" value="Genomic_DNA"/>
</dbReference>
<dbReference type="AlphaFoldDB" id="A0A246B7E2"/>
<gene>
    <name evidence="1" type="ORF">AP75_12200</name>
</gene>
<evidence type="ECO:0008006" key="3">
    <source>
        <dbReference type="Google" id="ProtNLM"/>
    </source>
</evidence>
<dbReference type="Proteomes" id="UP000197587">
    <property type="component" value="Unassembled WGS sequence"/>
</dbReference>
<comment type="caution">
    <text evidence="1">The sequence shown here is derived from an EMBL/GenBank/DDBJ whole genome shotgun (WGS) entry which is preliminary data.</text>
</comment>
<name>A0A246B7E2_9FLAO</name>
<keyword evidence="2" id="KW-1185">Reference proteome</keyword>
<dbReference type="RefSeq" id="WP_088264863.1">
    <property type="nucleotide sequence ID" value="NZ_JASZ02000033.1"/>
</dbReference>